<dbReference type="PANTHER" id="PTHR33116">
    <property type="entry name" value="REVERSE TRANSCRIPTASE ZINC-BINDING DOMAIN-CONTAINING PROTEIN-RELATED-RELATED"/>
    <property type="match status" value="1"/>
</dbReference>
<gene>
    <name evidence="1" type="primary">VvCHDh000004_646</name>
    <name evidence="1" type="ORF">CK203_104700</name>
</gene>
<dbReference type="AlphaFoldDB" id="A0A438CR79"/>
<name>A0A438CR79_VITVI</name>
<sequence>MQVHNDSSMVEDVRNGPLSMILKDGSRVNLQSNCVAMELSLSVGKEEETYLIREGSAFSRLMAFSKVLGLPVDGYEEEILSLLEKLEIRMGRQCERGKRIIFGDLVRVLELLEMEVGAFSMLCRFRNCEGSFVWMFLGVYGPILVEEREDFWVELGAIRGKLKSLKQDLKVWNREVFGNVSTKNREALEQLEGENSIKEGVARAFQLLLSETREWRPSMKGLTFNSLSPADSAALEVPFSEKEVFSALSSLCGDKALGLRMVVSLSLKVKRRNVAGEVVCSSFKINLEKSELIPVGEVPNLEELAKVLGCKVGSLPSTYLSLPLVFLTSLVRVATRLEKIQRDFLWGGGELEKKPHLINWSIVCLEKHNGGLGFKSLHLFNKALLGKWSWRFVKERNPLWKRVIVGKYRMQEGEWCTKEVRGRYGVGVWKSIRNGWEVFKDKTRFQVGSRNRRPRFIRQFNDWELEEVDAFFERLHSYSIDSSTFDTMVWLETKDGDFSVQSFYSSLASRRMEPFSYGTVWNSWAPVRASFFAWEAT</sequence>
<organism evidence="1 2">
    <name type="scientific">Vitis vinifera</name>
    <name type="common">Grape</name>
    <dbReference type="NCBI Taxonomy" id="29760"/>
    <lineage>
        <taxon>Eukaryota</taxon>
        <taxon>Viridiplantae</taxon>
        <taxon>Streptophyta</taxon>
        <taxon>Embryophyta</taxon>
        <taxon>Tracheophyta</taxon>
        <taxon>Spermatophyta</taxon>
        <taxon>Magnoliopsida</taxon>
        <taxon>eudicotyledons</taxon>
        <taxon>Gunneridae</taxon>
        <taxon>Pentapetalae</taxon>
        <taxon>rosids</taxon>
        <taxon>Vitales</taxon>
        <taxon>Vitaceae</taxon>
        <taxon>Viteae</taxon>
        <taxon>Vitis</taxon>
    </lineage>
</organism>
<dbReference type="EMBL" id="QGNW01002067">
    <property type="protein sequence ID" value="RVW25716.1"/>
    <property type="molecule type" value="Genomic_DNA"/>
</dbReference>
<evidence type="ECO:0000313" key="1">
    <source>
        <dbReference type="EMBL" id="RVW25716.1"/>
    </source>
</evidence>
<reference evidence="1 2" key="1">
    <citation type="journal article" date="2018" name="PLoS Genet.">
        <title>Population sequencing reveals clonal diversity and ancestral inbreeding in the grapevine cultivar Chardonnay.</title>
        <authorList>
            <person name="Roach M.J."/>
            <person name="Johnson D.L."/>
            <person name="Bohlmann J."/>
            <person name="van Vuuren H.J."/>
            <person name="Jones S.J."/>
            <person name="Pretorius I.S."/>
            <person name="Schmidt S.A."/>
            <person name="Borneman A.R."/>
        </authorList>
    </citation>
    <scope>NUCLEOTIDE SEQUENCE [LARGE SCALE GENOMIC DNA]</scope>
    <source>
        <strain evidence="2">cv. Chardonnay</strain>
        <tissue evidence="1">Leaf</tissue>
    </source>
</reference>
<proteinExistence type="predicted"/>
<protein>
    <submittedName>
        <fullName evidence="1">Putative ribonuclease H protein</fullName>
    </submittedName>
</protein>
<comment type="caution">
    <text evidence="1">The sequence shown here is derived from an EMBL/GenBank/DDBJ whole genome shotgun (WGS) entry which is preliminary data.</text>
</comment>
<dbReference type="PANTHER" id="PTHR33116:SF78">
    <property type="entry name" value="OS12G0587133 PROTEIN"/>
    <property type="match status" value="1"/>
</dbReference>
<accession>A0A438CR79</accession>
<dbReference type="Proteomes" id="UP000288805">
    <property type="component" value="Unassembled WGS sequence"/>
</dbReference>
<evidence type="ECO:0000313" key="2">
    <source>
        <dbReference type="Proteomes" id="UP000288805"/>
    </source>
</evidence>